<gene>
    <name evidence="1" type="ORF">CLOSTMETH_00784</name>
</gene>
<dbReference type="STRING" id="537013.CLOSTMETH_00784"/>
<evidence type="ECO:0000313" key="2">
    <source>
        <dbReference type="Proteomes" id="UP000003340"/>
    </source>
</evidence>
<dbReference type="EMBL" id="ACEC01000031">
    <property type="protein sequence ID" value="EEG31570.1"/>
    <property type="molecule type" value="Genomic_DNA"/>
</dbReference>
<accession>C0EAD0</accession>
<evidence type="ECO:0000313" key="1">
    <source>
        <dbReference type="EMBL" id="EEG31570.1"/>
    </source>
</evidence>
<dbReference type="Proteomes" id="UP000003340">
    <property type="component" value="Unassembled WGS sequence"/>
</dbReference>
<reference evidence="1 2" key="2">
    <citation type="submission" date="2009-02" db="EMBL/GenBank/DDBJ databases">
        <title>Draft genome sequence of Clostridium methylpentosum (DSM 5476).</title>
        <authorList>
            <person name="Sudarsanam P."/>
            <person name="Ley R."/>
            <person name="Guruge J."/>
            <person name="Turnbaugh P.J."/>
            <person name="Mahowald M."/>
            <person name="Liep D."/>
            <person name="Gordon J."/>
        </authorList>
    </citation>
    <scope>NUCLEOTIDE SEQUENCE [LARGE SCALE GENOMIC DNA]</scope>
    <source>
        <strain evidence="1 2">DSM 5476</strain>
    </source>
</reference>
<sequence length="75" mass="8421">MSLAGTFKLLLLITPTYKNPLDILCVKIGGPLTKISYQMIGMKCNNKKLQIVIDFVYCYFCSTSIVQSILAQKEN</sequence>
<name>C0EAD0_9FIRM</name>
<comment type="caution">
    <text evidence="1">The sequence shown here is derived from an EMBL/GenBank/DDBJ whole genome shotgun (WGS) entry which is preliminary data.</text>
</comment>
<proteinExistence type="predicted"/>
<organism evidence="1 2">
    <name type="scientific">[Clostridium] methylpentosum DSM 5476</name>
    <dbReference type="NCBI Taxonomy" id="537013"/>
    <lineage>
        <taxon>Bacteria</taxon>
        <taxon>Bacillati</taxon>
        <taxon>Bacillota</taxon>
        <taxon>Clostridia</taxon>
        <taxon>Eubacteriales</taxon>
        <taxon>Oscillospiraceae</taxon>
        <taxon>Oscillospiraceae incertae sedis</taxon>
    </lineage>
</organism>
<dbReference type="AlphaFoldDB" id="C0EAD0"/>
<reference evidence="1 2" key="1">
    <citation type="submission" date="2009-01" db="EMBL/GenBank/DDBJ databases">
        <authorList>
            <person name="Fulton L."/>
            <person name="Clifton S."/>
            <person name="Fulton B."/>
            <person name="Xu J."/>
            <person name="Minx P."/>
            <person name="Pepin K.H."/>
            <person name="Johnson M."/>
            <person name="Bhonagiri V."/>
            <person name="Nash W.E."/>
            <person name="Mardis E.R."/>
            <person name="Wilson R.K."/>
        </authorList>
    </citation>
    <scope>NUCLEOTIDE SEQUENCE [LARGE SCALE GENOMIC DNA]</scope>
    <source>
        <strain evidence="1 2">DSM 5476</strain>
    </source>
</reference>
<dbReference type="HOGENOM" id="CLU_2664631_0_0_9"/>
<protein>
    <submittedName>
        <fullName evidence="1">Uncharacterized protein</fullName>
    </submittedName>
</protein>
<keyword evidence="2" id="KW-1185">Reference proteome</keyword>